<gene>
    <name evidence="1" type="ORF">DHEL01_v210192</name>
</gene>
<protein>
    <submittedName>
        <fullName evidence="1">Uncharacterized protein</fullName>
    </submittedName>
</protein>
<dbReference type="EMBL" id="MAVT02001273">
    <property type="protein sequence ID" value="POS71413.1"/>
    <property type="molecule type" value="Genomic_DNA"/>
</dbReference>
<dbReference type="InParanoid" id="A0A2P5HMB0"/>
<sequence length="173" mass="19649">MKSTPAEIEAALANYRKVTAERNKRELQVFVDAIVKADFAEEVTATEFTKERMDKERMEQLGELVQEDLNFLTHPTELMDRYDELAARLYLDGTSGGDLDPEKRASYTEPYFEALGAALKEKAPDEVKEIISVPEEFRVLARHVTGICGPGLPHHQTMFPMSFWATRGWVITP</sequence>
<keyword evidence="2" id="KW-1185">Reference proteome</keyword>
<comment type="caution">
    <text evidence="1">The sequence shown here is derived from an EMBL/GenBank/DDBJ whole genome shotgun (WGS) entry which is preliminary data.</text>
</comment>
<dbReference type="Proteomes" id="UP000094444">
    <property type="component" value="Unassembled WGS sequence"/>
</dbReference>
<dbReference type="AlphaFoldDB" id="A0A2P5HMB0"/>
<evidence type="ECO:0000313" key="1">
    <source>
        <dbReference type="EMBL" id="POS71413.1"/>
    </source>
</evidence>
<organism evidence="1 2">
    <name type="scientific">Diaporthe helianthi</name>
    <dbReference type="NCBI Taxonomy" id="158607"/>
    <lineage>
        <taxon>Eukaryota</taxon>
        <taxon>Fungi</taxon>
        <taxon>Dikarya</taxon>
        <taxon>Ascomycota</taxon>
        <taxon>Pezizomycotina</taxon>
        <taxon>Sordariomycetes</taxon>
        <taxon>Sordariomycetidae</taxon>
        <taxon>Diaporthales</taxon>
        <taxon>Diaporthaceae</taxon>
        <taxon>Diaporthe</taxon>
    </lineage>
</organism>
<dbReference type="OrthoDB" id="5140754at2759"/>
<evidence type="ECO:0000313" key="2">
    <source>
        <dbReference type="Proteomes" id="UP000094444"/>
    </source>
</evidence>
<reference evidence="1" key="1">
    <citation type="submission" date="2017-09" db="EMBL/GenBank/DDBJ databases">
        <title>Polyketide synthases of a Diaporthe helianthi virulent isolate.</title>
        <authorList>
            <person name="Baroncelli R."/>
        </authorList>
    </citation>
    <scope>NUCLEOTIDE SEQUENCE [LARGE SCALE GENOMIC DNA]</scope>
    <source>
        <strain evidence="1">7/96</strain>
    </source>
</reference>
<name>A0A2P5HMB0_DIAHE</name>
<accession>A0A2P5HMB0</accession>
<proteinExistence type="predicted"/>